<proteinExistence type="predicted"/>
<dbReference type="RefSeq" id="WP_093329257.1">
    <property type="nucleotide sequence ID" value="NZ_FOAF01000008.1"/>
</dbReference>
<accession>A0A1H7WC59</accession>
<dbReference type="EMBL" id="FOAF01000008">
    <property type="protein sequence ID" value="SEM19146.1"/>
    <property type="molecule type" value="Genomic_DNA"/>
</dbReference>
<evidence type="ECO:0000313" key="1">
    <source>
        <dbReference type="EMBL" id="SEM19146.1"/>
    </source>
</evidence>
<reference evidence="2" key="1">
    <citation type="submission" date="2016-10" db="EMBL/GenBank/DDBJ databases">
        <authorList>
            <person name="Varghese N."/>
            <person name="Submissions S."/>
        </authorList>
    </citation>
    <scope>NUCLEOTIDE SEQUENCE [LARGE SCALE GENOMIC DNA]</scope>
    <source>
        <strain evidence="2">DSM 18733</strain>
    </source>
</reference>
<organism evidence="1 2">
    <name type="scientific">Olivibacter domesticus</name>
    <name type="common">Pseudosphingobacterium domesticum</name>
    <dbReference type="NCBI Taxonomy" id="407022"/>
    <lineage>
        <taxon>Bacteria</taxon>
        <taxon>Pseudomonadati</taxon>
        <taxon>Bacteroidota</taxon>
        <taxon>Sphingobacteriia</taxon>
        <taxon>Sphingobacteriales</taxon>
        <taxon>Sphingobacteriaceae</taxon>
        <taxon>Olivibacter</taxon>
    </lineage>
</organism>
<protein>
    <submittedName>
        <fullName evidence="1">Uncharacterized protein</fullName>
    </submittedName>
</protein>
<dbReference type="AlphaFoldDB" id="A0A1H7WC59"/>
<dbReference type="Proteomes" id="UP000199421">
    <property type="component" value="Unassembled WGS sequence"/>
</dbReference>
<sequence length="115" mass="13502">MTIQSFNKLGVILAFKLNQDYIATALCENKDKPEMHCNGRCVLAKKLKQAEQNEEKQRLEIQKKANVLFFYKMNRLEFSESLIDTTRPNFNAFYLSFKTAVFINDIFKPPRNLFV</sequence>
<dbReference type="STRING" id="407022.SAMN05661044_04512"/>
<keyword evidence="2" id="KW-1185">Reference proteome</keyword>
<gene>
    <name evidence="1" type="ORF">SAMN05661044_04512</name>
</gene>
<evidence type="ECO:0000313" key="2">
    <source>
        <dbReference type="Proteomes" id="UP000199421"/>
    </source>
</evidence>
<dbReference type="OrthoDB" id="980645at2"/>
<name>A0A1H7WC59_OLID1</name>